<dbReference type="RefSeq" id="WP_220102197.1">
    <property type="nucleotide sequence ID" value="NZ_JAHZSS010000001.1"/>
</dbReference>
<dbReference type="PANTHER" id="PTHR43071:SF1">
    <property type="entry name" value="2-AMINO-4-HYDROXY-6-HYDROXYMETHYLDIHYDROPTERIDINE PYROPHOSPHOKINASE"/>
    <property type="match status" value="1"/>
</dbReference>
<dbReference type="EMBL" id="JAHZSS010000001">
    <property type="protein sequence ID" value="MBW8189512.1"/>
    <property type="molecule type" value="Genomic_DNA"/>
</dbReference>
<reference evidence="14" key="1">
    <citation type="submission" date="2021-07" db="EMBL/GenBank/DDBJ databases">
        <title>Neiella marina sp. nov., isolated from the intestinal content of sea cucumber Apostichopus japonicus.</title>
        <authorList>
            <person name="Bai X."/>
        </authorList>
    </citation>
    <scope>NUCLEOTIDE SEQUENCE</scope>
    <source>
        <strain evidence="14">126</strain>
    </source>
</reference>
<keyword evidence="9" id="KW-0289">Folate biosynthesis</keyword>
<gene>
    <name evidence="14" type="primary">folK</name>
    <name evidence="14" type="ORF">K0504_00575</name>
</gene>
<dbReference type="GO" id="GO:0003848">
    <property type="term" value="F:2-amino-4-hydroxy-6-hydroxymethyldihydropteridine diphosphokinase activity"/>
    <property type="evidence" value="ECO:0007669"/>
    <property type="project" value="UniProtKB-EC"/>
</dbReference>
<evidence type="ECO:0000313" key="14">
    <source>
        <dbReference type="EMBL" id="MBW8189512.1"/>
    </source>
</evidence>
<evidence type="ECO:0000256" key="11">
    <source>
        <dbReference type="ARBA" id="ARBA00029766"/>
    </source>
</evidence>
<name>A0ABS7EB12_9GAMM</name>
<evidence type="ECO:0000259" key="13">
    <source>
        <dbReference type="PROSITE" id="PS00794"/>
    </source>
</evidence>
<evidence type="ECO:0000256" key="7">
    <source>
        <dbReference type="ARBA" id="ARBA00022777"/>
    </source>
</evidence>
<comment type="pathway">
    <text evidence="1">Cofactor biosynthesis; tetrahydrofolate biosynthesis; 2-amino-4-hydroxy-6-hydroxymethyl-7,8-dihydropteridine diphosphate from 7,8-dihydroneopterin triphosphate: step 4/4.</text>
</comment>
<evidence type="ECO:0000256" key="9">
    <source>
        <dbReference type="ARBA" id="ARBA00022909"/>
    </source>
</evidence>
<keyword evidence="6" id="KW-0547">Nucleotide-binding</keyword>
<evidence type="ECO:0000256" key="1">
    <source>
        <dbReference type="ARBA" id="ARBA00005051"/>
    </source>
</evidence>
<protein>
    <recommendedName>
        <fullName evidence="4">2-amino-4-hydroxy-6-hydroxymethyldihydropteridine pyrophosphokinase</fullName>
        <ecNumber evidence="3">2.7.6.3</ecNumber>
    </recommendedName>
    <alternativeName>
        <fullName evidence="11">6-hydroxymethyl-7,8-dihydropterin pyrophosphokinase</fullName>
    </alternativeName>
    <alternativeName>
        <fullName evidence="12">7,8-dihydro-6-hydroxymethylpterin-pyrophosphokinase</fullName>
    </alternativeName>
</protein>
<dbReference type="PROSITE" id="PS00794">
    <property type="entry name" value="HPPK"/>
    <property type="match status" value="1"/>
</dbReference>
<evidence type="ECO:0000256" key="3">
    <source>
        <dbReference type="ARBA" id="ARBA00013253"/>
    </source>
</evidence>
<evidence type="ECO:0000256" key="6">
    <source>
        <dbReference type="ARBA" id="ARBA00022741"/>
    </source>
</evidence>
<keyword evidence="7" id="KW-0418">Kinase</keyword>
<organism evidence="14 15">
    <name type="scientific">Neiella holothuriorum</name>
    <dbReference type="NCBI Taxonomy" id="2870530"/>
    <lineage>
        <taxon>Bacteria</taxon>
        <taxon>Pseudomonadati</taxon>
        <taxon>Pseudomonadota</taxon>
        <taxon>Gammaproteobacteria</taxon>
        <taxon>Alteromonadales</taxon>
        <taxon>Echinimonadaceae</taxon>
        <taxon>Neiella</taxon>
    </lineage>
</organism>
<evidence type="ECO:0000256" key="2">
    <source>
        <dbReference type="ARBA" id="ARBA00005810"/>
    </source>
</evidence>
<dbReference type="Gene3D" id="3.30.70.560">
    <property type="entry name" value="7,8-Dihydro-6-hydroxymethylpterin-pyrophosphokinase HPPK"/>
    <property type="match status" value="1"/>
</dbReference>
<dbReference type="PANTHER" id="PTHR43071">
    <property type="entry name" value="2-AMINO-4-HYDROXY-6-HYDROXYMETHYLDIHYDROPTERIDINE PYROPHOSPHOKINASE"/>
    <property type="match status" value="1"/>
</dbReference>
<evidence type="ECO:0000313" key="15">
    <source>
        <dbReference type="Proteomes" id="UP001166251"/>
    </source>
</evidence>
<dbReference type="NCBIfam" id="TIGR01498">
    <property type="entry name" value="folK"/>
    <property type="match status" value="1"/>
</dbReference>
<evidence type="ECO:0000256" key="10">
    <source>
        <dbReference type="ARBA" id="ARBA00029409"/>
    </source>
</evidence>
<comment type="similarity">
    <text evidence="2">Belongs to the HPPK family.</text>
</comment>
<keyword evidence="8" id="KW-0067">ATP-binding</keyword>
<dbReference type="Pfam" id="PF01288">
    <property type="entry name" value="HPPK"/>
    <property type="match status" value="1"/>
</dbReference>
<evidence type="ECO:0000256" key="4">
    <source>
        <dbReference type="ARBA" id="ARBA00016218"/>
    </source>
</evidence>
<accession>A0ABS7EB12</accession>
<evidence type="ECO:0000256" key="8">
    <source>
        <dbReference type="ARBA" id="ARBA00022840"/>
    </source>
</evidence>
<comment type="caution">
    <text evidence="14">The sequence shown here is derived from an EMBL/GenBank/DDBJ whole genome shotgun (WGS) entry which is preliminary data.</text>
</comment>
<feature type="domain" description="7,8-dihydro-6-hydroxymethylpterin-pyrophosphokinase" evidence="13">
    <location>
        <begin position="97"/>
        <end position="108"/>
    </location>
</feature>
<dbReference type="EC" id="2.7.6.3" evidence="3"/>
<comment type="function">
    <text evidence="10">Catalyzes the transfer of pyrophosphate from adenosine triphosphate (ATP) to 6-hydroxymethyl-7,8-dihydropterin, an enzymatic step in folate biosynthesis pathway.</text>
</comment>
<keyword evidence="5 14" id="KW-0808">Transferase</keyword>
<dbReference type="Proteomes" id="UP001166251">
    <property type="component" value="Unassembled WGS sequence"/>
</dbReference>
<evidence type="ECO:0000256" key="12">
    <source>
        <dbReference type="ARBA" id="ARBA00033413"/>
    </source>
</evidence>
<sequence length="168" mass="18678">MTLSATAPTTTCYVGLGANLNNPVVQLVKAINTLKTLPQTQFIAASPMYCSKPLGPADQPDYINAVVKLETSLAPEALLDALQAIELEQGRERKEERWGPRIIDLDILLYGNQTIHTERLTIPHYHMGEREFVLYPLFDLDSDVAMPDGTAIRDLLANCPRNGLQRFD</sequence>
<dbReference type="CDD" id="cd00483">
    <property type="entry name" value="HPPK"/>
    <property type="match status" value="1"/>
</dbReference>
<dbReference type="SUPFAM" id="SSF55083">
    <property type="entry name" value="6-hydroxymethyl-7,8-dihydropterin pyrophosphokinase, HPPK"/>
    <property type="match status" value="1"/>
</dbReference>
<keyword evidence="15" id="KW-1185">Reference proteome</keyword>
<evidence type="ECO:0000256" key="5">
    <source>
        <dbReference type="ARBA" id="ARBA00022679"/>
    </source>
</evidence>
<dbReference type="InterPro" id="IPR000550">
    <property type="entry name" value="Hppk"/>
</dbReference>
<proteinExistence type="inferred from homology"/>
<dbReference type="InterPro" id="IPR035907">
    <property type="entry name" value="Hppk_sf"/>
</dbReference>